<evidence type="ECO:0000313" key="7">
    <source>
        <dbReference type="RefSeq" id="XP_024879869.1"/>
    </source>
</evidence>
<evidence type="ECO:0000256" key="3">
    <source>
        <dbReference type="SAM" id="MobiDB-lite"/>
    </source>
</evidence>
<dbReference type="InterPro" id="IPR008139">
    <property type="entry name" value="SaposinB_dom"/>
</dbReference>
<feature type="region of interest" description="Disordered" evidence="3">
    <location>
        <begin position="178"/>
        <end position="203"/>
    </location>
</feature>
<dbReference type="Proteomes" id="UP000504618">
    <property type="component" value="Unplaced"/>
</dbReference>
<dbReference type="PANTHER" id="PTHR13341">
    <property type="entry name" value="MIR-INTERACTING SAPOSIN-LIKE PROTEIN"/>
    <property type="match status" value="1"/>
</dbReference>
<dbReference type="AlphaFoldDB" id="A0A6J1QC69"/>
<keyword evidence="2" id="KW-1015">Disulfide bond</keyword>
<dbReference type="PANTHER" id="PTHR13341:SF2">
    <property type="entry name" value="PROTEIN SEELE"/>
    <property type="match status" value="1"/>
</dbReference>
<organism evidence="6 7">
    <name type="scientific">Temnothorax curvispinosus</name>
    <dbReference type="NCBI Taxonomy" id="300111"/>
    <lineage>
        <taxon>Eukaryota</taxon>
        <taxon>Metazoa</taxon>
        <taxon>Ecdysozoa</taxon>
        <taxon>Arthropoda</taxon>
        <taxon>Hexapoda</taxon>
        <taxon>Insecta</taxon>
        <taxon>Pterygota</taxon>
        <taxon>Neoptera</taxon>
        <taxon>Endopterygota</taxon>
        <taxon>Hymenoptera</taxon>
        <taxon>Apocrita</taxon>
        <taxon>Aculeata</taxon>
        <taxon>Formicoidea</taxon>
        <taxon>Formicidae</taxon>
        <taxon>Myrmicinae</taxon>
        <taxon>Temnothorax</taxon>
    </lineage>
</organism>
<dbReference type="InterPro" id="IPR042415">
    <property type="entry name" value="CNPY"/>
</dbReference>
<dbReference type="PROSITE" id="PS50015">
    <property type="entry name" value="SAP_B"/>
    <property type="match status" value="1"/>
</dbReference>
<evidence type="ECO:0000259" key="5">
    <source>
        <dbReference type="PROSITE" id="PS50015"/>
    </source>
</evidence>
<feature type="domain" description="Saposin B-type" evidence="5">
    <location>
        <begin position="24"/>
        <end position="176"/>
    </location>
</feature>
<reference evidence="7" key="1">
    <citation type="submission" date="2025-08" db="UniProtKB">
        <authorList>
            <consortium name="RefSeq"/>
        </authorList>
    </citation>
    <scope>IDENTIFICATION</scope>
    <source>
        <tissue evidence="7">Whole body</tissue>
    </source>
</reference>
<dbReference type="OrthoDB" id="192915at2759"/>
<evidence type="ECO:0000256" key="1">
    <source>
        <dbReference type="ARBA" id="ARBA00007285"/>
    </source>
</evidence>
<evidence type="ECO:0000256" key="2">
    <source>
        <dbReference type="ARBA" id="ARBA00023157"/>
    </source>
</evidence>
<keyword evidence="4" id="KW-0732">Signal</keyword>
<dbReference type="GO" id="GO:0005783">
    <property type="term" value="C:endoplasmic reticulum"/>
    <property type="evidence" value="ECO:0007669"/>
    <property type="project" value="TreeGrafter"/>
</dbReference>
<keyword evidence="6" id="KW-1185">Reference proteome</keyword>
<evidence type="ECO:0000313" key="6">
    <source>
        <dbReference type="Proteomes" id="UP000504618"/>
    </source>
</evidence>
<dbReference type="Gene3D" id="1.10.225.10">
    <property type="entry name" value="Saposin-like"/>
    <property type="match status" value="1"/>
</dbReference>
<gene>
    <name evidence="7" type="primary">LOC112459783</name>
</gene>
<proteinExistence type="inferred from homology"/>
<dbReference type="CTD" id="36046"/>
<comment type="similarity">
    <text evidence="1">Belongs to the canopy family.</text>
</comment>
<feature type="signal peptide" evidence="4">
    <location>
        <begin position="1"/>
        <end position="18"/>
    </location>
</feature>
<dbReference type="InterPro" id="IPR021852">
    <property type="entry name" value="DUF3456"/>
</dbReference>
<protein>
    <submittedName>
        <fullName evidence="7">Protein seele</fullName>
    </submittedName>
</protein>
<feature type="chain" id="PRO_5026738152" evidence="4">
    <location>
        <begin position="19"/>
        <end position="203"/>
    </location>
</feature>
<dbReference type="GeneID" id="112459783"/>
<accession>A0A6J1QC69</accession>
<dbReference type="Pfam" id="PF11938">
    <property type="entry name" value="DUF3456"/>
    <property type="match status" value="1"/>
</dbReference>
<evidence type="ECO:0000256" key="4">
    <source>
        <dbReference type="SAM" id="SignalP"/>
    </source>
</evidence>
<sequence>MRTLLFFGLFLMVADVEPKEVDLKHLRCLVCRATMRELEEEVLRANPNKLIDVGNFRMDAQGNTISKKIPLGQSETHISMLLDNICDKLADYVRATRKSDNQLTIFNLMSPSGGMNPMMSEVDIIQDGDLNKSLQHYCSAIVSEFEEDIVSLYVNSMQNKEKEFCTKISRICNENYVDDEDDDDSDDGDNYVDADFDIDRDEL</sequence>
<name>A0A6J1QC69_9HYME</name>
<dbReference type="RefSeq" id="XP_024879869.1">
    <property type="nucleotide sequence ID" value="XM_025024101.1"/>
</dbReference>